<evidence type="ECO:0008006" key="4">
    <source>
        <dbReference type="Google" id="ProtNLM"/>
    </source>
</evidence>
<feature type="non-terminal residue" evidence="2">
    <location>
        <position position="1"/>
    </location>
</feature>
<reference evidence="2 3" key="1">
    <citation type="submission" date="2024-05" db="EMBL/GenBank/DDBJ databases">
        <authorList>
            <person name="Wallberg A."/>
        </authorList>
    </citation>
    <scope>NUCLEOTIDE SEQUENCE [LARGE SCALE GENOMIC DNA]</scope>
</reference>
<evidence type="ECO:0000313" key="2">
    <source>
        <dbReference type="EMBL" id="CAL4138930.1"/>
    </source>
</evidence>
<protein>
    <recommendedName>
        <fullName evidence="4">Gamma-soluble NSF attachment protein</fullName>
    </recommendedName>
</protein>
<dbReference type="EMBL" id="CAXKWB010030999">
    <property type="protein sequence ID" value="CAL4138930.1"/>
    <property type="molecule type" value="Genomic_DNA"/>
</dbReference>
<proteinExistence type="predicted"/>
<dbReference type="Proteomes" id="UP001497623">
    <property type="component" value="Unassembled WGS sequence"/>
</dbReference>
<feature type="region of interest" description="Disordered" evidence="1">
    <location>
        <begin position="151"/>
        <end position="189"/>
    </location>
</feature>
<evidence type="ECO:0000256" key="1">
    <source>
        <dbReference type="SAM" id="MobiDB-lite"/>
    </source>
</evidence>
<feature type="non-terminal residue" evidence="2">
    <location>
        <position position="189"/>
    </location>
</feature>
<evidence type="ECO:0000313" key="3">
    <source>
        <dbReference type="Proteomes" id="UP001497623"/>
    </source>
</evidence>
<dbReference type="InterPro" id="IPR011990">
    <property type="entry name" value="TPR-like_helical_dom_sf"/>
</dbReference>
<name>A0AAV2RQW5_MEGNR</name>
<gene>
    <name evidence="2" type="ORF">MNOR_LOCUS28295</name>
</gene>
<organism evidence="2 3">
    <name type="scientific">Meganyctiphanes norvegica</name>
    <name type="common">Northern krill</name>
    <name type="synonym">Thysanopoda norvegica</name>
    <dbReference type="NCBI Taxonomy" id="48144"/>
    <lineage>
        <taxon>Eukaryota</taxon>
        <taxon>Metazoa</taxon>
        <taxon>Ecdysozoa</taxon>
        <taxon>Arthropoda</taxon>
        <taxon>Crustacea</taxon>
        <taxon>Multicrustacea</taxon>
        <taxon>Malacostraca</taxon>
        <taxon>Eumalacostraca</taxon>
        <taxon>Eucarida</taxon>
        <taxon>Euphausiacea</taxon>
        <taxon>Euphausiidae</taxon>
        <taxon>Meganyctiphanes</taxon>
    </lineage>
</organism>
<sequence>QLPVSGKQNYSSYIAIICMTEDRPRQASEFQSKVCRLLVKLQQFDAASDAIKKEMGFHQATENTGQLGRLTVALVLVQLARGDHIAAEKAYREWGSYCEVEEMNTLEQIIQAYDEDDGDLAVKALYSPFITHMDVEYAKLARCIRTPQTSKQKKAGGATTSSSSNVDNVTQGMADASLTNDDDELDLCR</sequence>
<feature type="compositionally biased region" description="Acidic residues" evidence="1">
    <location>
        <begin position="180"/>
        <end position="189"/>
    </location>
</feature>
<accession>A0AAV2RQW5</accession>
<dbReference type="AlphaFoldDB" id="A0AAV2RQW5"/>
<keyword evidence="3" id="KW-1185">Reference proteome</keyword>
<comment type="caution">
    <text evidence="2">The sequence shown here is derived from an EMBL/GenBank/DDBJ whole genome shotgun (WGS) entry which is preliminary data.</text>
</comment>
<dbReference type="Gene3D" id="1.25.40.10">
    <property type="entry name" value="Tetratricopeptide repeat domain"/>
    <property type="match status" value="1"/>
</dbReference>
<dbReference type="SUPFAM" id="SSF48452">
    <property type="entry name" value="TPR-like"/>
    <property type="match status" value="1"/>
</dbReference>